<proteinExistence type="predicted"/>
<organism evidence="1 2">
    <name type="scientific">Pseudomonas arcuscaelestis</name>
    <dbReference type="NCBI Taxonomy" id="2710591"/>
    <lineage>
        <taxon>Bacteria</taxon>
        <taxon>Pseudomonadati</taxon>
        <taxon>Pseudomonadota</taxon>
        <taxon>Gammaproteobacteria</taxon>
        <taxon>Pseudomonadales</taxon>
        <taxon>Pseudomonadaceae</taxon>
        <taxon>Pseudomonas</taxon>
    </lineage>
</organism>
<sequence length="144" mass="14973">MQQPATFETGQTVLVTSQSRNPSELGYAEALAMVGHICVINADNGDLGVSVLDPAMKTAWVFGRTELTPCPRLSNDELRAIKLMAMGNRAEPVPGPRIAIGGNPVCDVQAICNLATLGLVAQVPGTNSWATTSTGARLAIKAAA</sequence>
<comment type="caution">
    <text evidence="1">The sequence shown here is derived from an EMBL/GenBank/DDBJ whole genome shotgun (WGS) entry which is preliminary data.</text>
</comment>
<name>A0ABS2BYA7_9PSED</name>
<evidence type="ECO:0000313" key="2">
    <source>
        <dbReference type="Proteomes" id="UP000745663"/>
    </source>
</evidence>
<accession>A0ABS2BYA7</accession>
<protein>
    <submittedName>
        <fullName evidence="1">Uncharacterized protein</fullName>
    </submittedName>
</protein>
<dbReference type="EMBL" id="JACOPV010000008">
    <property type="protein sequence ID" value="MBM5458598.1"/>
    <property type="molecule type" value="Genomic_DNA"/>
</dbReference>
<keyword evidence="2" id="KW-1185">Reference proteome</keyword>
<dbReference type="RefSeq" id="WP_203584538.1">
    <property type="nucleotide sequence ID" value="NZ_JACOPV010000008.1"/>
</dbReference>
<evidence type="ECO:0000313" key="1">
    <source>
        <dbReference type="EMBL" id="MBM5458598.1"/>
    </source>
</evidence>
<reference evidence="1 2" key="1">
    <citation type="submission" date="2020-08" db="EMBL/GenBank/DDBJ databases">
        <title>Description of novel Pseudomonas species.</title>
        <authorList>
            <person name="Duman M."/>
            <person name="Mulet M."/>
            <person name="Altun S."/>
            <person name="Saticioglu I.B."/>
            <person name="Lalucat J."/>
            <person name="Garcia-Valdes E."/>
        </authorList>
    </citation>
    <scope>NUCLEOTIDE SEQUENCE [LARGE SCALE GENOMIC DNA]</scope>
    <source>
        <strain evidence="1 2">P66</strain>
    </source>
</reference>
<gene>
    <name evidence="1" type="ORF">H8F21_13595</name>
</gene>
<dbReference type="Proteomes" id="UP000745663">
    <property type="component" value="Unassembled WGS sequence"/>
</dbReference>